<sequence>MQTAEKALNSPAVGCVTTTFSLVKTVPPPTGIPEVLVSGGAPVAVAEVAGSSGVADAADVAGALGAAEVSGVAGAVVSVPPSPPPSEPQPAVRAAAAIRTVRRFVAREVMVPSLAAPLPEVPQHAYGRGVSSLARPSASRRTSRTSRTAVRSIAP</sequence>
<accession>A0A4Y3RKC2</accession>
<proteinExistence type="predicted"/>
<gene>
    <name evidence="2" type="ORF">SGA01_34090</name>
</gene>
<reference evidence="2 3" key="1">
    <citation type="submission" date="2019-06" db="EMBL/GenBank/DDBJ databases">
        <title>Whole genome shotgun sequence of Streptomyces gardneri NBRC 12865.</title>
        <authorList>
            <person name="Hosoyama A."/>
            <person name="Uohara A."/>
            <person name="Ohji S."/>
            <person name="Ichikawa N."/>
        </authorList>
    </citation>
    <scope>NUCLEOTIDE SEQUENCE [LARGE SCALE GENOMIC DNA]</scope>
    <source>
        <strain evidence="2 3">NBRC 12865</strain>
    </source>
</reference>
<dbReference type="AlphaFoldDB" id="A0A4Y3RKC2"/>
<protein>
    <submittedName>
        <fullName evidence="2">Uncharacterized protein</fullName>
    </submittedName>
</protein>
<keyword evidence="3" id="KW-1185">Reference proteome</keyword>
<dbReference type="EMBL" id="BJMN01000021">
    <property type="protein sequence ID" value="GEB57804.1"/>
    <property type="molecule type" value="Genomic_DNA"/>
</dbReference>
<feature type="compositionally biased region" description="Low complexity" evidence="1">
    <location>
        <begin position="131"/>
        <end position="155"/>
    </location>
</feature>
<dbReference type="Proteomes" id="UP000315226">
    <property type="component" value="Unassembled WGS sequence"/>
</dbReference>
<comment type="caution">
    <text evidence="2">The sequence shown here is derived from an EMBL/GenBank/DDBJ whole genome shotgun (WGS) entry which is preliminary data.</text>
</comment>
<evidence type="ECO:0000313" key="2">
    <source>
        <dbReference type="EMBL" id="GEB57804.1"/>
    </source>
</evidence>
<evidence type="ECO:0000256" key="1">
    <source>
        <dbReference type="SAM" id="MobiDB-lite"/>
    </source>
</evidence>
<evidence type="ECO:0000313" key="3">
    <source>
        <dbReference type="Proteomes" id="UP000315226"/>
    </source>
</evidence>
<name>A0A4Y3RKC2_9ACTN</name>
<organism evidence="2 3">
    <name type="scientific">Streptomyces gardneri</name>
    <dbReference type="NCBI Taxonomy" id="66892"/>
    <lineage>
        <taxon>Bacteria</taxon>
        <taxon>Bacillati</taxon>
        <taxon>Actinomycetota</taxon>
        <taxon>Actinomycetes</taxon>
        <taxon>Kitasatosporales</taxon>
        <taxon>Streptomycetaceae</taxon>
        <taxon>Streptomyces</taxon>
    </lineage>
</organism>
<feature type="region of interest" description="Disordered" evidence="1">
    <location>
        <begin position="126"/>
        <end position="155"/>
    </location>
</feature>